<sequence length="167" mass="18030">MIASLVSACAAATSYASRSLDIRSDGDEVLGCLPHDADEIVEVADAAVYPARLGGRDLPPAWEITLTAGNPPLRLNPGECLTYGKLPDGYDNASPPSEIQDEWPYEFVIRSPTWGRYRTRIHASDFCFRRLDGEAEVVKVPAGPSLTTVESCRELFDAANGSLGWGS</sequence>
<protein>
    <submittedName>
        <fullName evidence="1">Uncharacterized protein</fullName>
    </submittedName>
</protein>
<reference evidence="1 2" key="1">
    <citation type="submission" date="2020-07" db="EMBL/GenBank/DDBJ databases">
        <title>Luteimonas sp. SJ-92.</title>
        <authorList>
            <person name="Huang X.-X."/>
            <person name="Xu L."/>
            <person name="Sun J.-Q."/>
        </authorList>
    </citation>
    <scope>NUCLEOTIDE SEQUENCE [LARGE SCALE GENOMIC DNA]</scope>
    <source>
        <strain evidence="1 2">SJ-92</strain>
    </source>
</reference>
<keyword evidence="2" id="KW-1185">Reference proteome</keyword>
<comment type="caution">
    <text evidence="1">The sequence shown here is derived from an EMBL/GenBank/DDBJ whole genome shotgun (WGS) entry which is preliminary data.</text>
</comment>
<dbReference type="RefSeq" id="WP_180679310.1">
    <property type="nucleotide sequence ID" value="NZ_JACCKA010000079.1"/>
</dbReference>
<evidence type="ECO:0000313" key="2">
    <source>
        <dbReference type="Proteomes" id="UP000578091"/>
    </source>
</evidence>
<dbReference type="EMBL" id="JACCKA010000079">
    <property type="protein sequence ID" value="NZA27535.1"/>
    <property type="molecule type" value="Genomic_DNA"/>
</dbReference>
<name>A0A853JFA9_9GAMM</name>
<evidence type="ECO:0000313" key="1">
    <source>
        <dbReference type="EMBL" id="NZA27535.1"/>
    </source>
</evidence>
<dbReference type="AlphaFoldDB" id="A0A853JFA9"/>
<proteinExistence type="predicted"/>
<gene>
    <name evidence="1" type="ORF">H0E84_14205</name>
</gene>
<dbReference type="Proteomes" id="UP000578091">
    <property type="component" value="Unassembled WGS sequence"/>
</dbReference>
<accession>A0A853JFA9</accession>
<organism evidence="1 2">
    <name type="scientific">Luteimonas salinisoli</name>
    <dbReference type="NCBI Taxonomy" id="2752307"/>
    <lineage>
        <taxon>Bacteria</taxon>
        <taxon>Pseudomonadati</taxon>
        <taxon>Pseudomonadota</taxon>
        <taxon>Gammaproteobacteria</taxon>
        <taxon>Lysobacterales</taxon>
        <taxon>Lysobacteraceae</taxon>
        <taxon>Luteimonas</taxon>
    </lineage>
</organism>